<keyword evidence="1" id="KW-1133">Transmembrane helix</keyword>
<dbReference type="EMBL" id="SJPM01000010">
    <property type="protein sequence ID" value="TWT92993.1"/>
    <property type="molecule type" value="Genomic_DNA"/>
</dbReference>
<proteinExistence type="predicted"/>
<evidence type="ECO:0000313" key="3">
    <source>
        <dbReference type="Proteomes" id="UP000316213"/>
    </source>
</evidence>
<accession>A0A5C6A3K6</accession>
<reference evidence="2 3" key="1">
    <citation type="submission" date="2019-02" db="EMBL/GenBank/DDBJ databases">
        <title>Deep-cultivation of Planctomycetes and their phenomic and genomic characterization uncovers novel biology.</title>
        <authorList>
            <person name="Wiegand S."/>
            <person name="Jogler M."/>
            <person name="Boedeker C."/>
            <person name="Pinto D."/>
            <person name="Vollmers J."/>
            <person name="Rivas-Marin E."/>
            <person name="Kohn T."/>
            <person name="Peeters S.H."/>
            <person name="Heuer A."/>
            <person name="Rast P."/>
            <person name="Oberbeckmann S."/>
            <person name="Bunk B."/>
            <person name="Jeske O."/>
            <person name="Meyerdierks A."/>
            <person name="Storesund J.E."/>
            <person name="Kallscheuer N."/>
            <person name="Luecker S."/>
            <person name="Lage O.M."/>
            <person name="Pohl T."/>
            <person name="Merkel B.J."/>
            <person name="Hornburger P."/>
            <person name="Mueller R.-W."/>
            <person name="Bruemmer F."/>
            <person name="Labrenz M."/>
            <person name="Spormann A.M."/>
            <person name="Op Den Camp H."/>
            <person name="Overmann J."/>
            <person name="Amann R."/>
            <person name="Jetten M.S.M."/>
            <person name="Mascher T."/>
            <person name="Medema M.H."/>
            <person name="Devos D.P."/>
            <person name="Kaster A.-K."/>
            <person name="Ovreas L."/>
            <person name="Rohde M."/>
            <person name="Galperin M.Y."/>
            <person name="Jogler C."/>
        </authorList>
    </citation>
    <scope>NUCLEOTIDE SEQUENCE [LARGE SCALE GENOMIC DNA]</scope>
    <source>
        <strain evidence="2 3">Pla100</strain>
    </source>
</reference>
<keyword evidence="1" id="KW-0812">Transmembrane</keyword>
<protein>
    <submittedName>
        <fullName evidence="2">Uncharacterized protein</fullName>
    </submittedName>
</protein>
<evidence type="ECO:0000256" key="1">
    <source>
        <dbReference type="SAM" id="Phobius"/>
    </source>
</evidence>
<comment type="caution">
    <text evidence="2">The sequence shown here is derived from an EMBL/GenBank/DDBJ whole genome shotgun (WGS) entry which is preliminary data.</text>
</comment>
<feature type="transmembrane region" description="Helical" evidence="1">
    <location>
        <begin position="38"/>
        <end position="57"/>
    </location>
</feature>
<gene>
    <name evidence="2" type="ORF">Pla100_43090</name>
</gene>
<dbReference type="Proteomes" id="UP000316213">
    <property type="component" value="Unassembled WGS sequence"/>
</dbReference>
<name>A0A5C6A3K6_9BACT</name>
<keyword evidence="1" id="KW-0472">Membrane</keyword>
<organism evidence="2 3">
    <name type="scientific">Neorhodopirellula pilleata</name>
    <dbReference type="NCBI Taxonomy" id="2714738"/>
    <lineage>
        <taxon>Bacteria</taxon>
        <taxon>Pseudomonadati</taxon>
        <taxon>Planctomycetota</taxon>
        <taxon>Planctomycetia</taxon>
        <taxon>Pirellulales</taxon>
        <taxon>Pirellulaceae</taxon>
        <taxon>Neorhodopirellula</taxon>
    </lineage>
</organism>
<evidence type="ECO:0000313" key="2">
    <source>
        <dbReference type="EMBL" id="TWT92993.1"/>
    </source>
</evidence>
<keyword evidence="3" id="KW-1185">Reference proteome</keyword>
<dbReference type="RefSeq" id="WP_197168110.1">
    <property type="nucleotide sequence ID" value="NZ_SJPM01000010.1"/>
</dbReference>
<dbReference type="AlphaFoldDB" id="A0A5C6A3K6"/>
<sequence>MSTAEFPRAFAEGLLYRQEKEVTDKHVKSRLDPSVPQWWVMLLASTVALVTSGYLLVDAADQWSADELDHGGGGLLTREFDRIADTE</sequence>